<keyword evidence="1" id="KW-0732">Signal</keyword>
<protein>
    <recommendedName>
        <fullName evidence="4">Oxidoreductase molybdopterin-binding domain-containing protein</fullName>
    </recommendedName>
</protein>
<dbReference type="Gene3D" id="3.90.420.10">
    <property type="entry name" value="Oxidoreductase, molybdopterin-binding domain"/>
    <property type="match status" value="1"/>
</dbReference>
<dbReference type="EMBL" id="JAGQFT020000010">
    <property type="protein sequence ID" value="MBS7458379.1"/>
    <property type="molecule type" value="Genomic_DNA"/>
</dbReference>
<accession>A0AAP2CDN5</accession>
<dbReference type="AlphaFoldDB" id="A0AAP2CDN5"/>
<dbReference type="Proteomes" id="UP000675747">
    <property type="component" value="Unassembled WGS sequence"/>
</dbReference>
<gene>
    <name evidence="2" type="ORF">KB893_014665</name>
</gene>
<feature type="signal peptide" evidence="1">
    <location>
        <begin position="1"/>
        <end position="27"/>
    </location>
</feature>
<evidence type="ECO:0000256" key="1">
    <source>
        <dbReference type="SAM" id="SignalP"/>
    </source>
</evidence>
<dbReference type="SUPFAM" id="SSF56524">
    <property type="entry name" value="Oxidoreductase molybdopterin-binding domain"/>
    <property type="match status" value="1"/>
</dbReference>
<evidence type="ECO:0000313" key="3">
    <source>
        <dbReference type="Proteomes" id="UP000675747"/>
    </source>
</evidence>
<sequence>MGPPRSRATRLLALLFAAWLATAPAAAAPPTVDVVGFGAHTRLTAAELAALPRSSVVAEDHGARGRWEGVAVTTLLARLGAAQGESLRGPRLGDVLLVTARDGYRVAYALAEFDPDLGGARAVLADTRDGQPLDAHEGPFRLVLPDEARPARWIRGIERIELHRLAAPTAP</sequence>
<dbReference type="InterPro" id="IPR036374">
    <property type="entry name" value="OxRdtase_Mopterin-bd_sf"/>
</dbReference>
<proteinExistence type="predicted"/>
<dbReference type="RefSeq" id="WP_213173815.1">
    <property type="nucleotide sequence ID" value="NZ_JAGQFT020000010.1"/>
</dbReference>
<reference evidence="2 3" key="1">
    <citation type="journal article" date="2021" name="Microbiol. Resour. Announc.">
        <title>Draft Genome Sequence of Coralloluteibacterium stylophorae LMG 29479T.</title>
        <authorList>
            <person name="Karlyshev A.V."/>
            <person name="Kudryashova E.B."/>
            <person name="Ariskina E.V."/>
            <person name="Conroy A.P."/>
            <person name="Abidueva E.Y."/>
        </authorList>
    </citation>
    <scope>NUCLEOTIDE SEQUENCE [LARGE SCALE GENOMIC DNA]</scope>
    <source>
        <strain evidence="2 3">LMG 29479</strain>
    </source>
</reference>
<keyword evidence="3" id="KW-1185">Reference proteome</keyword>
<name>A0AAP2CDN5_9GAMM</name>
<comment type="caution">
    <text evidence="2">The sequence shown here is derived from an EMBL/GenBank/DDBJ whole genome shotgun (WGS) entry which is preliminary data.</text>
</comment>
<feature type="chain" id="PRO_5043018999" description="Oxidoreductase molybdopterin-binding domain-containing protein" evidence="1">
    <location>
        <begin position="28"/>
        <end position="171"/>
    </location>
</feature>
<evidence type="ECO:0000313" key="2">
    <source>
        <dbReference type="EMBL" id="MBS7458379.1"/>
    </source>
</evidence>
<organism evidence="2 3">
    <name type="scientific">Coralloluteibacterium stylophorae</name>
    <dbReference type="NCBI Taxonomy" id="1776034"/>
    <lineage>
        <taxon>Bacteria</taxon>
        <taxon>Pseudomonadati</taxon>
        <taxon>Pseudomonadota</taxon>
        <taxon>Gammaproteobacteria</taxon>
        <taxon>Lysobacterales</taxon>
        <taxon>Lysobacteraceae</taxon>
        <taxon>Coralloluteibacterium</taxon>
    </lineage>
</organism>
<evidence type="ECO:0008006" key="4">
    <source>
        <dbReference type="Google" id="ProtNLM"/>
    </source>
</evidence>